<dbReference type="EMBL" id="AKIJ01000003">
    <property type="protein sequence ID" value="KFG26416.1"/>
    <property type="molecule type" value="Genomic_DNA"/>
</dbReference>
<dbReference type="HOGENOM" id="CLU_2121711_0_0_1"/>
<feature type="chain" id="PRO_5001807750" description="Plasma membrane proteolipid 3" evidence="7">
    <location>
        <begin position="21"/>
        <end position="114"/>
    </location>
</feature>
<comment type="caution">
    <text evidence="8">The sequence shown here is derived from an EMBL/GenBank/DDBJ whole genome shotgun (WGS) entry which is preliminary data.</text>
</comment>
<evidence type="ECO:0000256" key="6">
    <source>
        <dbReference type="SAM" id="Phobius"/>
    </source>
</evidence>
<keyword evidence="7" id="KW-0732">Signal</keyword>
<protein>
    <recommendedName>
        <fullName evidence="10">Plasma membrane proteolipid 3</fullName>
    </recommendedName>
</protein>
<dbReference type="Pfam" id="PF01679">
    <property type="entry name" value="Pmp3"/>
    <property type="match status" value="1"/>
</dbReference>
<accession>A0A086J2P8</accession>
<evidence type="ECO:0000256" key="2">
    <source>
        <dbReference type="ARBA" id="ARBA00009530"/>
    </source>
</evidence>
<sequence length="114" mass="12939">MSSNVLLHIILAVFLPPVSVYVTSGCGSQLCLNLLLCLFLFFPHIHAIYLFIIQYKNEEMIDFRNMSDGRTRYNPNATERRGQNNINSPNILAYTVVDTNTQDRGDDRPDTASN</sequence>
<evidence type="ECO:0000256" key="7">
    <source>
        <dbReference type="SAM" id="SignalP"/>
    </source>
</evidence>
<gene>
    <name evidence="8" type="ORF">NESG_01539</name>
</gene>
<dbReference type="GeneID" id="77676512"/>
<evidence type="ECO:0000256" key="4">
    <source>
        <dbReference type="ARBA" id="ARBA00022989"/>
    </source>
</evidence>
<comment type="subcellular location">
    <subcellularLocation>
        <location evidence="1">Membrane</location>
    </subcellularLocation>
</comment>
<keyword evidence="4 6" id="KW-1133">Transmembrane helix</keyword>
<evidence type="ECO:0000256" key="5">
    <source>
        <dbReference type="ARBA" id="ARBA00023136"/>
    </source>
</evidence>
<proteinExistence type="inferred from homology"/>
<name>A0A086J2P8_NEMA1</name>
<evidence type="ECO:0000256" key="1">
    <source>
        <dbReference type="ARBA" id="ARBA00004370"/>
    </source>
</evidence>
<feature type="signal peptide" evidence="7">
    <location>
        <begin position="1"/>
        <end position="20"/>
    </location>
</feature>
<reference evidence="8 9" key="1">
    <citation type="journal article" date="2014" name="Genome Announc.">
        <title>Genome Sequence of the Microsporidian Species Nematocida sp1 Strain ERTm6 (ATCC PRA-372).</title>
        <authorList>
            <person name="Bakowski M.A."/>
            <person name="Priest M."/>
            <person name="Young S."/>
            <person name="Cuomo C.A."/>
            <person name="Troemel E.R."/>
        </authorList>
    </citation>
    <scope>NUCLEOTIDE SEQUENCE [LARGE SCALE GENOMIC DNA]</scope>
    <source>
        <strain evidence="8 9">ERTm6</strain>
    </source>
</reference>
<organism evidence="8 9">
    <name type="scientific">Nematocida ausubeli (strain ATCC PRA-371 / ERTm2)</name>
    <name type="common">Nematode killer fungus</name>
    <dbReference type="NCBI Taxonomy" id="1913371"/>
    <lineage>
        <taxon>Eukaryota</taxon>
        <taxon>Fungi</taxon>
        <taxon>Fungi incertae sedis</taxon>
        <taxon>Microsporidia</taxon>
        <taxon>Nematocida</taxon>
    </lineage>
</organism>
<evidence type="ECO:0008006" key="10">
    <source>
        <dbReference type="Google" id="ProtNLM"/>
    </source>
</evidence>
<feature type="transmembrane region" description="Helical" evidence="6">
    <location>
        <begin position="32"/>
        <end position="52"/>
    </location>
</feature>
<keyword evidence="9" id="KW-1185">Reference proteome</keyword>
<dbReference type="AlphaFoldDB" id="A0A086J2P8"/>
<dbReference type="Proteomes" id="UP000054524">
    <property type="component" value="Unassembled WGS sequence"/>
</dbReference>
<dbReference type="RefSeq" id="XP_052904971.1">
    <property type="nucleotide sequence ID" value="XM_053049166.1"/>
</dbReference>
<evidence type="ECO:0000313" key="8">
    <source>
        <dbReference type="EMBL" id="KFG26416.1"/>
    </source>
</evidence>
<evidence type="ECO:0000313" key="9">
    <source>
        <dbReference type="Proteomes" id="UP000054524"/>
    </source>
</evidence>
<dbReference type="PANTHER" id="PTHR21659">
    <property type="entry name" value="HYDROPHOBIC PROTEIN RCI2 LOW TEMPERATURE AND SALT RESPONSIVE PROTEIN LTI6 -RELATED"/>
    <property type="match status" value="1"/>
</dbReference>
<comment type="similarity">
    <text evidence="2">Belongs to the UPF0057 (PMP3) family.</text>
</comment>
<keyword evidence="5 6" id="KW-0472">Membrane</keyword>
<evidence type="ECO:0000256" key="3">
    <source>
        <dbReference type="ARBA" id="ARBA00022692"/>
    </source>
</evidence>
<keyword evidence="3 6" id="KW-0812">Transmembrane</keyword>
<dbReference type="PANTHER" id="PTHR21659:SF42">
    <property type="entry name" value="UPF0057 MEMBRANE PROTEIN ZK632.10-RELATED"/>
    <property type="match status" value="1"/>
</dbReference>
<dbReference type="InterPro" id="IPR000612">
    <property type="entry name" value="PMP3"/>
</dbReference>
<dbReference type="GO" id="GO:0016020">
    <property type="term" value="C:membrane"/>
    <property type="evidence" value="ECO:0007669"/>
    <property type="project" value="UniProtKB-SubCell"/>
</dbReference>